<dbReference type="Proteomes" id="UP000604661">
    <property type="component" value="Unassembled WGS sequence"/>
</dbReference>
<reference evidence="1 2" key="1">
    <citation type="journal article" date="2020" name="ISME J.">
        <title>Comparative genomics reveals insights into cyanobacterial evolution and habitat adaptation.</title>
        <authorList>
            <person name="Chen M.Y."/>
            <person name="Teng W.K."/>
            <person name="Zhao L."/>
            <person name="Hu C.X."/>
            <person name="Zhou Y.K."/>
            <person name="Han B.P."/>
            <person name="Song L.R."/>
            <person name="Shu W.S."/>
        </authorList>
    </citation>
    <scope>NUCLEOTIDE SEQUENCE [LARGE SCALE GENOMIC DNA]</scope>
    <source>
        <strain evidence="1 2">FACHB-391</strain>
    </source>
</reference>
<accession>A0ABR8ETK7</accession>
<dbReference type="InterPro" id="IPR018247">
    <property type="entry name" value="EF_Hand_1_Ca_BS"/>
</dbReference>
<gene>
    <name evidence="1" type="ORF">H6G95_07260</name>
</gene>
<protein>
    <submittedName>
        <fullName evidence="1">Uncharacterized protein</fullName>
    </submittedName>
</protein>
<dbReference type="PROSITE" id="PS00018">
    <property type="entry name" value="EF_HAND_1"/>
    <property type="match status" value="1"/>
</dbReference>
<comment type="caution">
    <text evidence="1">The sequence shown here is derived from an EMBL/GenBank/DDBJ whole genome shotgun (WGS) entry which is preliminary data.</text>
</comment>
<evidence type="ECO:0000313" key="1">
    <source>
        <dbReference type="EMBL" id="MBD2560422.1"/>
    </source>
</evidence>
<proteinExistence type="predicted"/>
<name>A0ABR8ETK7_NOSLI</name>
<dbReference type="EMBL" id="JACJTE010000005">
    <property type="protein sequence ID" value="MBD2560422.1"/>
    <property type="molecule type" value="Genomic_DNA"/>
</dbReference>
<sequence>MVAGITLGSEVVILDSNKDGLMQNSEFLARRKSKSIK</sequence>
<evidence type="ECO:0000313" key="2">
    <source>
        <dbReference type="Proteomes" id="UP000604661"/>
    </source>
</evidence>
<organism evidence="1 2">
    <name type="scientific">Nostoc linckia FACHB-391</name>
    <dbReference type="NCBI Taxonomy" id="2692906"/>
    <lineage>
        <taxon>Bacteria</taxon>
        <taxon>Bacillati</taxon>
        <taxon>Cyanobacteriota</taxon>
        <taxon>Cyanophyceae</taxon>
        <taxon>Nostocales</taxon>
        <taxon>Nostocaceae</taxon>
        <taxon>Nostoc</taxon>
    </lineage>
</organism>
<keyword evidence="2" id="KW-1185">Reference proteome</keyword>